<dbReference type="Proteomes" id="UP000184522">
    <property type="component" value="Unassembled WGS sequence"/>
</dbReference>
<dbReference type="Pfam" id="PF00903">
    <property type="entry name" value="Glyoxalase"/>
    <property type="match status" value="1"/>
</dbReference>
<reference evidence="3" key="1">
    <citation type="submission" date="2016-11" db="EMBL/GenBank/DDBJ databases">
        <authorList>
            <person name="Varghese N."/>
            <person name="Submissions S."/>
        </authorList>
    </citation>
    <scope>NUCLEOTIDE SEQUENCE [LARGE SCALE GENOMIC DNA]</scope>
    <source>
        <strain evidence="3">DSM 25330</strain>
    </source>
</reference>
<dbReference type="STRING" id="1089305.SAMN05444148_2554"/>
<dbReference type="CDD" id="cd06587">
    <property type="entry name" value="VOC"/>
    <property type="match status" value="1"/>
</dbReference>
<name>A0A1M5UQD2_9FLAO</name>
<keyword evidence="3" id="KW-1185">Reference proteome</keyword>
<dbReference type="InterPro" id="IPR004360">
    <property type="entry name" value="Glyas_Fos-R_dOase_dom"/>
</dbReference>
<dbReference type="InterPro" id="IPR029068">
    <property type="entry name" value="Glyas_Bleomycin-R_OHBP_Dase"/>
</dbReference>
<dbReference type="RefSeq" id="WP_073087017.1">
    <property type="nucleotide sequence ID" value="NZ_FQWS01000002.1"/>
</dbReference>
<dbReference type="PANTHER" id="PTHR36503">
    <property type="entry name" value="BLR2520 PROTEIN"/>
    <property type="match status" value="1"/>
</dbReference>
<dbReference type="InterPro" id="IPR037523">
    <property type="entry name" value="VOC_core"/>
</dbReference>
<accession>A0A1M5UQD2</accession>
<protein>
    <submittedName>
        <fullName evidence="2">Predicted lactoylglutathione lyase</fullName>
    </submittedName>
</protein>
<proteinExistence type="predicted"/>
<dbReference type="OrthoDB" id="2719609at2"/>
<dbReference type="EMBL" id="FQWS01000002">
    <property type="protein sequence ID" value="SHH64873.1"/>
    <property type="molecule type" value="Genomic_DNA"/>
</dbReference>
<dbReference type="PROSITE" id="PS51819">
    <property type="entry name" value="VOC"/>
    <property type="match status" value="1"/>
</dbReference>
<evidence type="ECO:0000313" key="3">
    <source>
        <dbReference type="Proteomes" id="UP000184522"/>
    </source>
</evidence>
<evidence type="ECO:0000313" key="2">
    <source>
        <dbReference type="EMBL" id="SHH64873.1"/>
    </source>
</evidence>
<feature type="domain" description="VOC" evidence="1">
    <location>
        <begin position="4"/>
        <end position="122"/>
    </location>
</feature>
<evidence type="ECO:0000259" key="1">
    <source>
        <dbReference type="PROSITE" id="PS51819"/>
    </source>
</evidence>
<dbReference type="SUPFAM" id="SSF54593">
    <property type="entry name" value="Glyoxalase/Bleomycin resistance protein/Dihydroxybiphenyl dioxygenase"/>
    <property type="match status" value="1"/>
</dbReference>
<dbReference type="AlphaFoldDB" id="A0A1M5UQD2"/>
<dbReference type="PANTHER" id="PTHR36503:SF1">
    <property type="entry name" value="BLR2520 PROTEIN"/>
    <property type="match status" value="1"/>
</dbReference>
<sequence>MKLGAFSISLSVKDIKASKEFYETLGFSVFAGDMERNYLIMKNGDTIVGLFQGMFEQNILTFNPGWNQDAETQDNFDDVRAIQRHLKASGIKLIKEADANTKGPESITLFDPDGNTILIDQHV</sequence>
<keyword evidence="2" id="KW-0456">Lyase</keyword>
<dbReference type="Gene3D" id="3.10.180.10">
    <property type="entry name" value="2,3-Dihydroxybiphenyl 1,2-Dioxygenase, domain 1"/>
    <property type="match status" value="1"/>
</dbReference>
<gene>
    <name evidence="2" type="ORF">SAMN05444148_2554</name>
</gene>
<organism evidence="2 3">
    <name type="scientific">Winogradskyella jejuensis</name>
    <dbReference type="NCBI Taxonomy" id="1089305"/>
    <lineage>
        <taxon>Bacteria</taxon>
        <taxon>Pseudomonadati</taxon>
        <taxon>Bacteroidota</taxon>
        <taxon>Flavobacteriia</taxon>
        <taxon>Flavobacteriales</taxon>
        <taxon>Flavobacteriaceae</taxon>
        <taxon>Winogradskyella</taxon>
    </lineage>
</organism>
<dbReference type="GO" id="GO:0016829">
    <property type="term" value="F:lyase activity"/>
    <property type="evidence" value="ECO:0007669"/>
    <property type="project" value="UniProtKB-KW"/>
</dbReference>